<dbReference type="Pfam" id="PF12728">
    <property type="entry name" value="HTH_17"/>
    <property type="match status" value="1"/>
</dbReference>
<organism evidence="2 3">
    <name type="scientific">Promicromonospora soli</name>
    <dbReference type="NCBI Taxonomy" id="2035533"/>
    <lineage>
        <taxon>Bacteria</taxon>
        <taxon>Bacillati</taxon>
        <taxon>Actinomycetota</taxon>
        <taxon>Actinomycetes</taxon>
        <taxon>Micrococcales</taxon>
        <taxon>Promicromonosporaceae</taxon>
        <taxon>Promicromonospora</taxon>
    </lineage>
</organism>
<dbReference type="InterPro" id="IPR041657">
    <property type="entry name" value="HTH_17"/>
</dbReference>
<evidence type="ECO:0000313" key="3">
    <source>
        <dbReference type="Proteomes" id="UP000627369"/>
    </source>
</evidence>
<reference evidence="2" key="2">
    <citation type="submission" date="2020-09" db="EMBL/GenBank/DDBJ databases">
        <authorList>
            <person name="Sun Q."/>
            <person name="Zhou Y."/>
        </authorList>
    </citation>
    <scope>NUCLEOTIDE SEQUENCE</scope>
    <source>
        <strain evidence="2">CGMCC 4.7398</strain>
    </source>
</reference>
<sequence>MTALDSRTVVPEERDADALTMLADTLASVSAAEIVVRDGARAPIPGDLVELLRDAVSNLASGRAVTLTTRDSVLTTQAAANLLGVSRPTLVRLLDQHLIPYTQPQTHRRVLLADVLAYRAKLREQQGRALQEMADEAQQDGLTGFVETR</sequence>
<dbReference type="EMBL" id="BNAS01000001">
    <property type="protein sequence ID" value="GHH64689.1"/>
    <property type="molecule type" value="Genomic_DNA"/>
</dbReference>
<evidence type="ECO:0000313" key="2">
    <source>
        <dbReference type="EMBL" id="GHH64689.1"/>
    </source>
</evidence>
<keyword evidence="3" id="KW-1185">Reference proteome</keyword>
<dbReference type="GO" id="GO:0003677">
    <property type="term" value="F:DNA binding"/>
    <property type="evidence" value="ECO:0007669"/>
    <property type="project" value="InterPro"/>
</dbReference>
<accession>A0A919FGH5</accession>
<dbReference type="NCBIfam" id="TIGR01764">
    <property type="entry name" value="excise"/>
    <property type="match status" value="1"/>
</dbReference>
<dbReference type="RefSeq" id="WP_189667374.1">
    <property type="nucleotide sequence ID" value="NZ_BNAS01000001.1"/>
</dbReference>
<dbReference type="Proteomes" id="UP000627369">
    <property type="component" value="Unassembled WGS sequence"/>
</dbReference>
<evidence type="ECO:0000259" key="1">
    <source>
        <dbReference type="Pfam" id="PF12728"/>
    </source>
</evidence>
<reference evidence="2" key="1">
    <citation type="journal article" date="2014" name="Int. J. Syst. Evol. Microbiol.">
        <title>Complete genome sequence of Corynebacterium casei LMG S-19264T (=DSM 44701T), isolated from a smear-ripened cheese.</title>
        <authorList>
            <consortium name="US DOE Joint Genome Institute (JGI-PGF)"/>
            <person name="Walter F."/>
            <person name="Albersmeier A."/>
            <person name="Kalinowski J."/>
            <person name="Ruckert C."/>
        </authorList>
    </citation>
    <scope>NUCLEOTIDE SEQUENCE</scope>
    <source>
        <strain evidence="2">CGMCC 4.7398</strain>
    </source>
</reference>
<comment type="caution">
    <text evidence="2">The sequence shown here is derived from an EMBL/GenBank/DDBJ whole genome shotgun (WGS) entry which is preliminary data.</text>
</comment>
<dbReference type="InterPro" id="IPR010093">
    <property type="entry name" value="SinI_DNA-bd"/>
</dbReference>
<gene>
    <name evidence="2" type="ORF">GCM10017772_01510</name>
</gene>
<feature type="domain" description="Helix-turn-helix" evidence="1">
    <location>
        <begin position="73"/>
        <end position="121"/>
    </location>
</feature>
<name>A0A919FGH5_9MICO</name>
<proteinExistence type="predicted"/>
<dbReference type="AlphaFoldDB" id="A0A919FGH5"/>
<protein>
    <submittedName>
        <fullName evidence="2">Excisionase</fullName>
    </submittedName>
</protein>